<sequence length="534" mass="60973">MLDRVPAPLVTLTFHALFSSLGCSSFNMLRDELLKLREDLRQLDFDVLKAAIRGEAIPEDLSHDVTIRCLVSGIRHHDGFAEELRDKTQNESVIRALNARAIMSNRLPEPHPPARELPYCFWYPDLPKEQTLRHLLKTYPNPLMLYQVARACAAAGYTDLYDELDVLPDVAIAEEARDNKVNGEEIYDMIMSAGARYRVMDDYNCTIRFYPKPGAFLNGDACVRSTLDKRQAISRDLCPPSFDITEDWSLGVEGSHPGSRPIPDDVVSLLWNPLPFDLPAMDKDLLILMAAYSGNVDRYARLRRPTMIQGEAQCIVRGIYHDTFFAKWCYQQSDFERFRKFVYARFIMNDDLSWTEDIDASLPQKDLPYTIWHPKLASPETYIELAQKVPVLKQAAAHAMIVAKNFDRFVELQPKINNLLYEEVQNQGCYDNFMGYIKEQASAESIARWDYLSEIPDVDEVAMDESLLWKEMKPNLPTPLEEITLDSVGVSNRRMARSDEQNVVDIMNFVSSFPRKPRGSGRGGRGGRGRGRGR</sequence>
<dbReference type="EMBL" id="NKCI01000115">
    <property type="protein sequence ID" value="RSL54084.1"/>
    <property type="molecule type" value="Genomic_DNA"/>
</dbReference>
<evidence type="ECO:0000256" key="1">
    <source>
        <dbReference type="SAM" id="MobiDB-lite"/>
    </source>
</evidence>
<keyword evidence="3" id="KW-1185">Reference proteome</keyword>
<feature type="region of interest" description="Disordered" evidence="1">
    <location>
        <begin position="512"/>
        <end position="534"/>
    </location>
</feature>
<comment type="caution">
    <text evidence="2">The sequence shown here is derived from an EMBL/GenBank/DDBJ whole genome shotgun (WGS) entry which is preliminary data.</text>
</comment>
<evidence type="ECO:0000313" key="2">
    <source>
        <dbReference type="EMBL" id="RSL54084.1"/>
    </source>
</evidence>
<dbReference type="AlphaFoldDB" id="A0A428PM06"/>
<dbReference type="Proteomes" id="UP000288168">
    <property type="component" value="Unassembled WGS sequence"/>
</dbReference>
<evidence type="ECO:0000313" key="3">
    <source>
        <dbReference type="Proteomes" id="UP000288168"/>
    </source>
</evidence>
<proteinExistence type="predicted"/>
<protein>
    <submittedName>
        <fullName evidence="2">Uncharacterized protein</fullName>
    </submittedName>
</protein>
<gene>
    <name evidence="2" type="ORF">CEP54_010084</name>
</gene>
<dbReference type="PROSITE" id="PS51257">
    <property type="entry name" value="PROKAR_LIPOPROTEIN"/>
    <property type="match status" value="1"/>
</dbReference>
<dbReference type="STRING" id="1325734.A0A428PM06"/>
<organism evidence="2 3">
    <name type="scientific">Fusarium duplospermum</name>
    <dbReference type="NCBI Taxonomy" id="1325734"/>
    <lineage>
        <taxon>Eukaryota</taxon>
        <taxon>Fungi</taxon>
        <taxon>Dikarya</taxon>
        <taxon>Ascomycota</taxon>
        <taxon>Pezizomycotina</taxon>
        <taxon>Sordariomycetes</taxon>
        <taxon>Hypocreomycetidae</taxon>
        <taxon>Hypocreales</taxon>
        <taxon>Nectriaceae</taxon>
        <taxon>Fusarium</taxon>
        <taxon>Fusarium solani species complex</taxon>
    </lineage>
</organism>
<dbReference type="OrthoDB" id="4360026at2759"/>
<reference evidence="2 3" key="1">
    <citation type="submission" date="2017-06" db="EMBL/GenBank/DDBJ databases">
        <title>Comparative genomic analysis of Ambrosia Fusariam Clade fungi.</title>
        <authorList>
            <person name="Stajich J.E."/>
            <person name="Carrillo J."/>
            <person name="Kijimoto T."/>
            <person name="Eskalen A."/>
            <person name="O'Donnell K."/>
            <person name="Kasson M."/>
        </authorList>
    </citation>
    <scope>NUCLEOTIDE SEQUENCE [LARGE SCALE GENOMIC DNA]</scope>
    <source>
        <strain evidence="2 3">NRRL62584</strain>
    </source>
</reference>
<name>A0A428PM06_9HYPO</name>
<feature type="compositionally biased region" description="Basic residues" evidence="1">
    <location>
        <begin position="515"/>
        <end position="534"/>
    </location>
</feature>
<accession>A0A428PM06</accession>